<dbReference type="AlphaFoldDB" id="A0A2W5HBP2"/>
<protein>
    <recommendedName>
        <fullName evidence="4">Lysozyme inhibitor LprI N-terminal domain-containing protein</fullName>
    </recommendedName>
</protein>
<evidence type="ECO:0000313" key="2">
    <source>
        <dbReference type="EMBL" id="PZP52942.1"/>
    </source>
</evidence>
<gene>
    <name evidence="2" type="ORF">DI595_05270</name>
</gene>
<dbReference type="PIRSF" id="PIRSF037256">
    <property type="entry name" value="UCP037256"/>
    <property type="match status" value="1"/>
</dbReference>
<dbReference type="PANTHER" id="PTHR37549">
    <property type="entry name" value="LIPOPROTEIN LPRI"/>
    <property type="match status" value="1"/>
</dbReference>
<sequence length="117" mass="12829">MHLKQTFLACGLLLVSVALGSPAGAASFDCTKPDLASDEKAICDNRALNDQDVKMATTFDILTQLMAMGARDTLRDEQSQWLKKRQECAADVACLTGSYDERMKKLGEAFQSINRPL</sequence>
<keyword evidence="1" id="KW-0732">Signal</keyword>
<evidence type="ECO:0008006" key="4">
    <source>
        <dbReference type="Google" id="ProtNLM"/>
    </source>
</evidence>
<dbReference type="PANTHER" id="PTHR37549:SF1">
    <property type="entry name" value="LIPOPROTEIN LPRI"/>
    <property type="match status" value="1"/>
</dbReference>
<evidence type="ECO:0000313" key="3">
    <source>
        <dbReference type="Proteomes" id="UP000249769"/>
    </source>
</evidence>
<dbReference type="GO" id="GO:0005576">
    <property type="term" value="C:extracellular region"/>
    <property type="evidence" value="ECO:0007669"/>
    <property type="project" value="TreeGrafter"/>
</dbReference>
<feature type="chain" id="PRO_5015908576" description="Lysozyme inhibitor LprI N-terminal domain-containing protein" evidence="1">
    <location>
        <begin position="26"/>
        <end position="117"/>
    </location>
</feature>
<comment type="caution">
    <text evidence="2">The sequence shown here is derived from an EMBL/GenBank/DDBJ whole genome shotgun (WGS) entry which is preliminary data.</text>
</comment>
<evidence type="ECO:0000256" key="1">
    <source>
        <dbReference type="SAM" id="SignalP"/>
    </source>
</evidence>
<proteinExistence type="predicted"/>
<name>A0A2W5HBP2_9HYPH</name>
<dbReference type="InterPro" id="IPR017160">
    <property type="entry name" value="UCP037256"/>
</dbReference>
<dbReference type="Proteomes" id="UP000249769">
    <property type="component" value="Unassembled WGS sequence"/>
</dbReference>
<dbReference type="InterPro" id="IPR052755">
    <property type="entry name" value="Lysozyme_Inhibitor_LprI"/>
</dbReference>
<reference evidence="2 3" key="1">
    <citation type="submission" date="2017-08" db="EMBL/GenBank/DDBJ databases">
        <title>Infants hospitalized years apart are colonized by the same room-sourced microbial strains.</title>
        <authorList>
            <person name="Brooks B."/>
            <person name="Olm M.R."/>
            <person name="Firek B.A."/>
            <person name="Baker R."/>
            <person name="Thomas B.C."/>
            <person name="Morowitz M.J."/>
            <person name="Banfield J.F."/>
        </authorList>
    </citation>
    <scope>NUCLEOTIDE SEQUENCE [LARGE SCALE GENOMIC DNA]</scope>
    <source>
        <strain evidence="2">S2_009_000_R2_73</strain>
    </source>
</reference>
<organism evidence="2 3">
    <name type="scientific">Agrobacterium fabrum</name>
    <dbReference type="NCBI Taxonomy" id="1176649"/>
    <lineage>
        <taxon>Bacteria</taxon>
        <taxon>Pseudomonadati</taxon>
        <taxon>Pseudomonadota</taxon>
        <taxon>Alphaproteobacteria</taxon>
        <taxon>Hyphomicrobiales</taxon>
        <taxon>Rhizobiaceae</taxon>
        <taxon>Rhizobium/Agrobacterium group</taxon>
        <taxon>Agrobacterium</taxon>
        <taxon>Agrobacterium tumefaciens complex</taxon>
    </lineage>
</organism>
<feature type="signal peptide" evidence="1">
    <location>
        <begin position="1"/>
        <end position="25"/>
    </location>
</feature>
<accession>A0A2W5HBP2</accession>
<dbReference type="EMBL" id="QFOL01000033">
    <property type="protein sequence ID" value="PZP52942.1"/>
    <property type="molecule type" value="Genomic_DNA"/>
</dbReference>